<dbReference type="AlphaFoldDB" id="A0A917F9M7"/>
<dbReference type="Proteomes" id="UP000632498">
    <property type="component" value="Unassembled WGS sequence"/>
</dbReference>
<gene>
    <name evidence="7" type="primary">ygdD</name>
    <name evidence="7" type="ORF">GCM10011332_06480</name>
</gene>
<feature type="transmembrane region" description="Helical" evidence="6">
    <location>
        <begin position="100"/>
        <end position="120"/>
    </location>
</feature>
<dbReference type="RefSeq" id="WP_188661561.1">
    <property type="nucleotide sequence ID" value="NZ_BMHV01000004.1"/>
</dbReference>
<dbReference type="EMBL" id="BMHV01000004">
    <property type="protein sequence ID" value="GGF55769.1"/>
    <property type="molecule type" value="Genomic_DNA"/>
</dbReference>
<protein>
    <submittedName>
        <fullName evidence="7">Membrane protein</fullName>
    </submittedName>
</protein>
<reference evidence="7" key="1">
    <citation type="journal article" date="2014" name="Int. J. Syst. Evol. Microbiol.">
        <title>Complete genome sequence of Corynebacterium casei LMG S-19264T (=DSM 44701T), isolated from a smear-ripened cheese.</title>
        <authorList>
            <consortium name="US DOE Joint Genome Institute (JGI-PGF)"/>
            <person name="Walter F."/>
            <person name="Albersmeier A."/>
            <person name="Kalinowski J."/>
            <person name="Ruckert C."/>
        </authorList>
    </citation>
    <scope>NUCLEOTIDE SEQUENCE</scope>
    <source>
        <strain evidence="7">CGMCC 1.15254</strain>
    </source>
</reference>
<keyword evidence="3 6" id="KW-0812">Transmembrane</keyword>
<keyword evidence="4 6" id="KW-1133">Transmembrane helix</keyword>
<comment type="similarity">
    <text evidence="2">Belongs to the UPF0382 family.</text>
</comment>
<feature type="transmembrane region" description="Helical" evidence="6">
    <location>
        <begin position="68"/>
        <end position="88"/>
    </location>
</feature>
<sequence>MTKTSRLWIVLAGLMGAEAVIAGALSAHAGLSEQAVLWVDKAVSYEFWHALALLAVALLSLRENSRLLTLSGVLFTAGVALFCGTLYMKGFWEITPFPMSAPLGGFCLIGGWCVLAFYGFKAKN</sequence>
<evidence type="ECO:0000256" key="1">
    <source>
        <dbReference type="ARBA" id="ARBA00004141"/>
    </source>
</evidence>
<keyword evidence="5 6" id="KW-0472">Membrane</keyword>
<evidence type="ECO:0000256" key="6">
    <source>
        <dbReference type="SAM" id="Phobius"/>
    </source>
</evidence>
<feature type="transmembrane region" description="Helical" evidence="6">
    <location>
        <begin position="42"/>
        <end position="61"/>
    </location>
</feature>
<dbReference type="InterPro" id="IPR006696">
    <property type="entry name" value="DUF423"/>
</dbReference>
<dbReference type="GO" id="GO:0005886">
    <property type="term" value="C:plasma membrane"/>
    <property type="evidence" value="ECO:0007669"/>
    <property type="project" value="TreeGrafter"/>
</dbReference>
<evidence type="ECO:0000256" key="2">
    <source>
        <dbReference type="ARBA" id="ARBA00009694"/>
    </source>
</evidence>
<reference evidence="7" key="2">
    <citation type="submission" date="2020-09" db="EMBL/GenBank/DDBJ databases">
        <authorList>
            <person name="Sun Q."/>
            <person name="Zhou Y."/>
        </authorList>
    </citation>
    <scope>NUCLEOTIDE SEQUENCE</scope>
    <source>
        <strain evidence="7">CGMCC 1.15254</strain>
    </source>
</reference>
<accession>A0A917F9M7</accession>
<evidence type="ECO:0000256" key="3">
    <source>
        <dbReference type="ARBA" id="ARBA00022692"/>
    </source>
</evidence>
<comment type="caution">
    <text evidence="7">The sequence shown here is derived from an EMBL/GenBank/DDBJ whole genome shotgun (WGS) entry which is preliminary data.</text>
</comment>
<evidence type="ECO:0000256" key="5">
    <source>
        <dbReference type="ARBA" id="ARBA00023136"/>
    </source>
</evidence>
<proteinExistence type="inferred from homology"/>
<dbReference type="PANTHER" id="PTHR43461:SF1">
    <property type="entry name" value="TRANSMEMBRANE PROTEIN 256"/>
    <property type="match status" value="1"/>
</dbReference>
<evidence type="ECO:0000313" key="7">
    <source>
        <dbReference type="EMBL" id="GGF55769.1"/>
    </source>
</evidence>
<keyword evidence="8" id="KW-1185">Reference proteome</keyword>
<organism evidence="7 8">
    <name type="scientific">Terasakiella brassicae</name>
    <dbReference type="NCBI Taxonomy" id="1634917"/>
    <lineage>
        <taxon>Bacteria</taxon>
        <taxon>Pseudomonadati</taxon>
        <taxon>Pseudomonadota</taxon>
        <taxon>Alphaproteobacteria</taxon>
        <taxon>Rhodospirillales</taxon>
        <taxon>Terasakiellaceae</taxon>
        <taxon>Terasakiella</taxon>
    </lineage>
</organism>
<name>A0A917F9M7_9PROT</name>
<dbReference type="PANTHER" id="PTHR43461">
    <property type="entry name" value="TRANSMEMBRANE PROTEIN 256"/>
    <property type="match status" value="1"/>
</dbReference>
<comment type="subcellular location">
    <subcellularLocation>
        <location evidence="1">Membrane</location>
        <topology evidence="1">Multi-pass membrane protein</topology>
    </subcellularLocation>
</comment>
<dbReference type="Pfam" id="PF04241">
    <property type="entry name" value="DUF423"/>
    <property type="match status" value="1"/>
</dbReference>
<evidence type="ECO:0000256" key="4">
    <source>
        <dbReference type="ARBA" id="ARBA00022989"/>
    </source>
</evidence>
<evidence type="ECO:0000313" key="8">
    <source>
        <dbReference type="Proteomes" id="UP000632498"/>
    </source>
</evidence>